<proteinExistence type="predicted"/>
<dbReference type="KEGG" id="vcn:VOLCADRAFT_108518"/>
<dbReference type="OrthoDB" id="557036at2759"/>
<evidence type="ECO:0000313" key="2">
    <source>
        <dbReference type="EMBL" id="EFJ39733.1"/>
    </source>
</evidence>
<dbReference type="AlphaFoldDB" id="D8UKL2"/>
<name>D8UKL2_VOLCA</name>
<dbReference type="InParanoid" id="D8UKL2"/>
<gene>
    <name evidence="2" type="ORF">VOLCADRAFT_108518</name>
</gene>
<dbReference type="GeneID" id="9626100"/>
<reference evidence="2 3" key="1">
    <citation type="journal article" date="2010" name="Science">
        <title>Genomic analysis of organismal complexity in the multicellular green alga Volvox carteri.</title>
        <authorList>
            <person name="Prochnik S.E."/>
            <person name="Umen J."/>
            <person name="Nedelcu A.M."/>
            <person name="Hallmann A."/>
            <person name="Miller S.M."/>
            <person name="Nishii I."/>
            <person name="Ferris P."/>
            <person name="Kuo A."/>
            <person name="Mitros T."/>
            <person name="Fritz-Laylin L.K."/>
            <person name="Hellsten U."/>
            <person name="Chapman J."/>
            <person name="Simakov O."/>
            <person name="Rensing S.A."/>
            <person name="Terry A."/>
            <person name="Pangilinan J."/>
            <person name="Kapitonov V."/>
            <person name="Jurka J."/>
            <person name="Salamov A."/>
            <person name="Shapiro H."/>
            <person name="Schmutz J."/>
            <person name="Grimwood J."/>
            <person name="Lindquist E."/>
            <person name="Lucas S."/>
            <person name="Grigoriev I.V."/>
            <person name="Schmitt R."/>
            <person name="Kirk D."/>
            <person name="Rokhsar D.S."/>
        </authorList>
    </citation>
    <scope>NUCLEOTIDE SEQUENCE [LARGE SCALE GENOMIC DNA]</scope>
    <source>
        <strain evidence="3">f. Nagariensis / Eve</strain>
    </source>
</reference>
<evidence type="ECO:0000256" key="1">
    <source>
        <dbReference type="SAM" id="MobiDB-lite"/>
    </source>
</evidence>
<dbReference type="EMBL" id="GL378450">
    <property type="protein sequence ID" value="EFJ39733.1"/>
    <property type="molecule type" value="Genomic_DNA"/>
</dbReference>
<feature type="non-terminal residue" evidence="2">
    <location>
        <position position="161"/>
    </location>
</feature>
<accession>D8UKL2</accession>
<keyword evidence="3" id="KW-1185">Reference proteome</keyword>
<feature type="region of interest" description="Disordered" evidence="1">
    <location>
        <begin position="28"/>
        <end position="47"/>
    </location>
</feature>
<dbReference type="Proteomes" id="UP000001058">
    <property type="component" value="Unassembled WGS sequence"/>
</dbReference>
<sequence>MVAVRTPDRNSEIHRSVVVISCGITPQGDSGAPKCPSTLLQPPPPPTPPTRWPTITFAGAAMAVLLLAGYCRTASAQQLDATGCGALVDEYGIEPGYSLGSMHPDKQLVYTDSDCESKVCDYWRSKYGVVPYVTYGTMPQPLQHSWDWIRPNSGKTCNSLS</sequence>
<dbReference type="RefSeq" id="XP_002959196.1">
    <property type="nucleotide sequence ID" value="XM_002959150.1"/>
</dbReference>
<organism evidence="3">
    <name type="scientific">Volvox carteri f. nagariensis</name>
    <dbReference type="NCBI Taxonomy" id="3068"/>
    <lineage>
        <taxon>Eukaryota</taxon>
        <taxon>Viridiplantae</taxon>
        <taxon>Chlorophyta</taxon>
        <taxon>core chlorophytes</taxon>
        <taxon>Chlorophyceae</taxon>
        <taxon>CS clade</taxon>
        <taxon>Chlamydomonadales</taxon>
        <taxon>Volvocaceae</taxon>
        <taxon>Volvox</taxon>
    </lineage>
</organism>
<evidence type="ECO:0000313" key="3">
    <source>
        <dbReference type="Proteomes" id="UP000001058"/>
    </source>
</evidence>
<protein>
    <submittedName>
        <fullName evidence="2">Uncharacterized protein</fullName>
    </submittedName>
</protein>